<dbReference type="SUPFAM" id="SSF52540">
    <property type="entry name" value="P-loop containing nucleoside triphosphate hydrolases"/>
    <property type="match status" value="1"/>
</dbReference>
<dbReference type="CDD" id="cd17935">
    <property type="entry name" value="EEXXQc_AQR"/>
    <property type="match status" value="1"/>
</dbReference>
<feature type="compositionally biased region" description="Gly residues" evidence="1">
    <location>
        <begin position="155"/>
        <end position="175"/>
    </location>
</feature>
<dbReference type="Gene3D" id="3.40.50.300">
    <property type="entry name" value="P-loop containing nucleotide triphosphate hydrolases"/>
    <property type="match status" value="2"/>
</dbReference>
<dbReference type="InterPro" id="IPR045055">
    <property type="entry name" value="DNA2/NAM7-like"/>
</dbReference>
<dbReference type="FunFam" id="3.40.50.300:FF:002863">
    <property type="entry name" value="Pre-mRNA-splicing factor cwf11"/>
    <property type="match status" value="1"/>
</dbReference>
<evidence type="ECO:0000256" key="1">
    <source>
        <dbReference type="SAM" id="MobiDB-lite"/>
    </source>
</evidence>
<protein>
    <recommendedName>
        <fullName evidence="7">Intron-binding protein aquarius</fullName>
    </recommendedName>
</protein>
<dbReference type="Pfam" id="PF21143">
    <property type="entry name" value="Aquarius_N_2nd"/>
    <property type="match status" value="1"/>
</dbReference>
<dbReference type="PANTHER" id="PTHR10887:SF5">
    <property type="entry name" value="RNA HELICASE AQUARIUS"/>
    <property type="match status" value="1"/>
</dbReference>
<evidence type="ECO:0008006" key="7">
    <source>
        <dbReference type="Google" id="ProtNLM"/>
    </source>
</evidence>
<feature type="region of interest" description="Disordered" evidence="1">
    <location>
        <begin position="155"/>
        <end position="177"/>
    </location>
</feature>
<feature type="domain" description="DNA2/NAM7 helicase-like C-terminal" evidence="3">
    <location>
        <begin position="1428"/>
        <end position="1622"/>
    </location>
</feature>
<dbReference type="Pfam" id="PF13086">
    <property type="entry name" value="AAA_11"/>
    <property type="match status" value="1"/>
</dbReference>
<keyword evidence="6" id="KW-1185">Reference proteome</keyword>
<dbReference type="InterPro" id="IPR027417">
    <property type="entry name" value="P-loop_NTPase"/>
</dbReference>
<evidence type="ECO:0000259" key="4">
    <source>
        <dbReference type="Pfam" id="PF21143"/>
    </source>
</evidence>
<feature type="compositionally biased region" description="Basic and acidic residues" evidence="1">
    <location>
        <begin position="41"/>
        <end position="50"/>
    </location>
</feature>
<dbReference type="PANTHER" id="PTHR10887">
    <property type="entry name" value="DNA2/NAM7 HELICASE FAMILY"/>
    <property type="match status" value="1"/>
</dbReference>
<feature type="region of interest" description="Disordered" evidence="1">
    <location>
        <begin position="216"/>
        <end position="236"/>
    </location>
</feature>
<reference evidence="5 6" key="1">
    <citation type="submission" date="2024-10" db="EMBL/GenBank/DDBJ databases">
        <title>Updated reference genomes for cyclostephanoid diatoms.</title>
        <authorList>
            <person name="Roberts W.R."/>
            <person name="Alverson A.J."/>
        </authorList>
    </citation>
    <scope>NUCLEOTIDE SEQUENCE [LARGE SCALE GENOMIC DNA]</scope>
    <source>
        <strain evidence="5 6">AJA228-03</strain>
    </source>
</reference>
<dbReference type="InterPro" id="IPR048966">
    <property type="entry name" value="Aquarius_b-barrel"/>
</dbReference>
<proteinExistence type="predicted"/>
<feature type="compositionally biased region" description="Low complexity" evidence="1">
    <location>
        <begin position="52"/>
        <end position="71"/>
    </location>
</feature>
<comment type="caution">
    <text evidence="5">The sequence shown here is derived from an EMBL/GenBank/DDBJ whole genome shotgun (WGS) entry which is preliminary data.</text>
</comment>
<evidence type="ECO:0000259" key="3">
    <source>
        <dbReference type="Pfam" id="PF13087"/>
    </source>
</evidence>
<evidence type="ECO:0000313" key="5">
    <source>
        <dbReference type="EMBL" id="KAL3827007.1"/>
    </source>
</evidence>
<gene>
    <name evidence="5" type="ORF">ACHAXA_000071</name>
</gene>
<dbReference type="EMBL" id="JALLPB020000010">
    <property type="protein sequence ID" value="KAL3827007.1"/>
    <property type="molecule type" value="Genomic_DNA"/>
</dbReference>
<feature type="compositionally biased region" description="Acidic residues" evidence="1">
    <location>
        <begin position="87"/>
        <end position="98"/>
    </location>
</feature>
<feature type="domain" description="DNA2/NAM7 helicase helicase" evidence="2">
    <location>
        <begin position="1104"/>
        <end position="1419"/>
    </location>
</feature>
<dbReference type="CDD" id="cd18808">
    <property type="entry name" value="SF1_C_Upf1"/>
    <property type="match status" value="1"/>
</dbReference>
<dbReference type="Proteomes" id="UP001530377">
    <property type="component" value="Unassembled WGS sequence"/>
</dbReference>
<organism evidence="5 6">
    <name type="scientific">Cyclostephanos tholiformis</name>
    <dbReference type="NCBI Taxonomy" id="382380"/>
    <lineage>
        <taxon>Eukaryota</taxon>
        <taxon>Sar</taxon>
        <taxon>Stramenopiles</taxon>
        <taxon>Ochrophyta</taxon>
        <taxon>Bacillariophyta</taxon>
        <taxon>Coscinodiscophyceae</taxon>
        <taxon>Thalassiosirophycidae</taxon>
        <taxon>Stephanodiscales</taxon>
        <taxon>Stephanodiscaceae</taxon>
        <taxon>Cyclostephanos</taxon>
    </lineage>
</organism>
<dbReference type="InterPro" id="IPR047187">
    <property type="entry name" value="SF1_C_Upf1"/>
</dbReference>
<evidence type="ECO:0000259" key="2">
    <source>
        <dbReference type="Pfam" id="PF13086"/>
    </source>
</evidence>
<feature type="domain" description="RNA helicase aquarius beta-barrel" evidence="4">
    <location>
        <begin position="760"/>
        <end position="952"/>
    </location>
</feature>
<accession>A0ABD3SR33</accession>
<dbReference type="InterPro" id="IPR041677">
    <property type="entry name" value="DNA2/NAM7_AAA_11"/>
</dbReference>
<feature type="compositionally biased region" description="Acidic residues" evidence="1">
    <location>
        <begin position="227"/>
        <end position="236"/>
    </location>
</feature>
<name>A0ABD3SR33_9STRA</name>
<evidence type="ECO:0000313" key="6">
    <source>
        <dbReference type="Proteomes" id="UP001530377"/>
    </source>
</evidence>
<feature type="region of interest" description="Disordered" evidence="1">
    <location>
        <begin position="1"/>
        <end position="100"/>
    </location>
</feature>
<sequence length="1696" mass="186196">MAKRKASTSKRTTKDSKADGAAVEEDESNVNVDVVVATGEPDAKVTKVEHSTAAAATTTTTTTAANSVAAAIEPEDAPGGGAVSSPSDDDDDDDEDDVVASLSKQAIDAFRSFALGGRDDDGHRRFLADCDSRGAIERTLWPWFLRRASPSYAARGGGGGGGGGGGDGESSGGGVNADTILGGEAAFALAVLTNRRGGVDGGGGGGAGDPRLYFVVDDNPRRRDNEGNADDEGEDDDVVVATRSRTSAFALLLGLLLEYQRSHSVAAAVARNEAENCDEYVISLAIWIEVIDFLISSYSSMELRCRRRHHHRGGELGDLADVTDHVALQRGVIEGPLTDLVGIRLWDAVPSRRRHLEMRRDGLLRKRYGLFDSKRRRGAGGGGGVGLGFLPGMVEGLLDAVVALGDDAVGDTDDDDVTGEGGTDAGERPLLGTRRHSIVTLRGYVSKALELLLDLMSYPQTRTHVAAYLSSRHVAVVLASSKLYCTRRNDGGSGSSSFRALFRQQLDLFLDAERWEEAMTAMTKSVPDGALAASVEMDVFAAAPPHDNDFPFRQVHQRAHSLQKLLHRHHPVEASEVVFAGVGRVCDPKWLRGKVDLWSEATLYDVCYRLRLVDDDEEDTSSLAGRLGCTRRELLTSVLLYHHSSRPSDAAILSSAPLYPTEDLLWDPHSVPPGDARLLGPGGGRSSLSLPKLNARFLSPGDYLLRNFRLFRLESAYEIRGDIVDVVRRMRPTRKQDGYVNDDGDYYGGNRSADAAADGDEGSKTEFQGWARMGLELGSKKRNKPGVRLMRVDPPRLGERVPSHVIAEVVLDLHSCATSLAREWDEIGEFDNLFLVSVDATKATGEAAPSMGATGKHGEEQRVPDEEDYTFPRRYGVRAVRGCMVLEVRDEAGTLLSDPTSAHEGGEVPMPKGKLRFLRVALDPAQYALDAAGDGSVLGVDVYKTLNLVVRRSGRENNFKSVLETIRSLMNGGANSIFRSIPNWLMPVLLGYGGDPTMASYSSPKMKSFASKTSGVTPPHAALDYGDTFLNINHLRESFAGSELTVDGMEVSNDYDTEANMSERRKYRVKVIDDKRHNKVKVVATSYPFPPWYTGNDIRFTPVQVSAIRSGLSPGLTLIIGPPGTGKTDVAVQIIANLYHSFPTQRTVIITHSNAALNDIFDKVMARGDVDERYMLRLGSGERNLTATSESSHDFTKLGRVAHILSRRADLLEKVQQLSESLGLSGKSERGADGAPSYTCATSEYFYFHHVKKLVDAFDADVVKCDDPNSTDFMEIFPFQIYFSALENYSRLTLDEARKKIDEIKAIFDELVEYRPIELLRSQRQRTDYLLTKQARVVAMTCTHAAIARSHLVKVGFHYDNIIMEEAGQMLDCETFVPLLLQRGESDDGSSDAVLAAHSRLKRVCLIGDHNQLPPVVKNQTFCRYSHYDQSLFARLIHLGVPAIELDKQGRARRDIARLYSWRYDNLGDLGHVSTRDVFKRANTGLAHTFQLINVDDFDGRGESTPTAYFYQNMGEAEYCVALFQFMVLLGYPPEKISILTTYNGQKDLLLDILSQRCGDGTPLAGVTPASISTVDQYQGQQNDYIILSLVRTKAVGHLRDIRRLVVAVSRARLGLYVFCRQSLFCGVHNLRHTMSQFTNRSSKLQLVKGEHFPTERMVGDVIPKSSLHELNSVAELGTLVHSMQQEFIYNQQRSK</sequence>
<dbReference type="Pfam" id="PF13087">
    <property type="entry name" value="AAA_12"/>
    <property type="match status" value="1"/>
</dbReference>
<dbReference type="InterPro" id="IPR041679">
    <property type="entry name" value="DNA2/NAM7-like_C"/>
</dbReference>